<dbReference type="AlphaFoldDB" id="A0A1W1C2V5"/>
<dbReference type="Pfam" id="PF03031">
    <property type="entry name" value="NIF"/>
    <property type="match status" value="1"/>
</dbReference>
<dbReference type="SUPFAM" id="SSF56784">
    <property type="entry name" value="HAD-like"/>
    <property type="match status" value="1"/>
</dbReference>
<gene>
    <name evidence="2" type="ORF">MNB_SUP05-5-804</name>
</gene>
<protein>
    <submittedName>
        <fullName evidence="2">Integral membrane protein</fullName>
    </submittedName>
</protein>
<accession>A0A1W1C2V5</accession>
<dbReference type="Gene3D" id="3.40.50.1000">
    <property type="entry name" value="HAD superfamily/HAD-like"/>
    <property type="match status" value="1"/>
</dbReference>
<sequence>MKPLIVDLDHTLIHTDLLQKSALLLLKKNPFFIFIMPFWLIKGKGYLKDKISQRITIDVSLLPYNQKVIKYIKNQPKEREIVLATASHKYYAKQVFDFLNLFDKLMASDKNFNLSSQNKANKLIEIYGKGNFDYIGDHKRDIPVWLAGEVAIMVNVNKNVKNFIAKTKKIEEI</sequence>
<evidence type="ECO:0000259" key="1">
    <source>
        <dbReference type="Pfam" id="PF03031"/>
    </source>
</evidence>
<reference evidence="2" key="1">
    <citation type="submission" date="2016-10" db="EMBL/GenBank/DDBJ databases">
        <authorList>
            <person name="de Groot N.N."/>
        </authorList>
    </citation>
    <scope>NUCLEOTIDE SEQUENCE</scope>
</reference>
<organism evidence="2">
    <name type="scientific">hydrothermal vent metagenome</name>
    <dbReference type="NCBI Taxonomy" id="652676"/>
    <lineage>
        <taxon>unclassified sequences</taxon>
        <taxon>metagenomes</taxon>
        <taxon>ecological metagenomes</taxon>
    </lineage>
</organism>
<evidence type="ECO:0000313" key="2">
    <source>
        <dbReference type="EMBL" id="SFV60093.1"/>
    </source>
</evidence>
<feature type="domain" description="FCP1 homology" evidence="1">
    <location>
        <begin position="4"/>
        <end position="105"/>
    </location>
</feature>
<name>A0A1W1C2V5_9ZZZZ</name>
<dbReference type="InterPro" id="IPR036412">
    <property type="entry name" value="HAD-like_sf"/>
</dbReference>
<dbReference type="EMBL" id="FPHJ01000029">
    <property type="protein sequence ID" value="SFV60093.1"/>
    <property type="molecule type" value="Genomic_DNA"/>
</dbReference>
<proteinExistence type="predicted"/>
<dbReference type="InterPro" id="IPR004274">
    <property type="entry name" value="FCP1_dom"/>
</dbReference>
<dbReference type="InterPro" id="IPR023214">
    <property type="entry name" value="HAD_sf"/>
</dbReference>